<keyword evidence="3" id="KW-0378">Hydrolase</keyword>
<dbReference type="SUPFAM" id="SSF53474">
    <property type="entry name" value="alpha/beta-Hydrolases"/>
    <property type="match status" value="1"/>
</dbReference>
<reference evidence="3 4" key="1">
    <citation type="submission" date="2019-07" db="EMBL/GenBank/DDBJ databases">
        <title>Lentzea xizangensis sp. nov., isolated from Qinghai-Tibetan Plateau Soils.</title>
        <authorList>
            <person name="Huang J."/>
        </authorList>
    </citation>
    <scope>NUCLEOTIDE SEQUENCE [LARGE SCALE GENOMIC DNA]</scope>
    <source>
        <strain evidence="3 4">FXJ1.1311</strain>
    </source>
</reference>
<keyword evidence="4" id="KW-1185">Reference proteome</keyword>
<comment type="caution">
    <text evidence="3">The sequence shown here is derived from an EMBL/GenBank/DDBJ whole genome shotgun (WGS) entry which is preliminary data.</text>
</comment>
<dbReference type="Gene3D" id="3.40.50.1820">
    <property type="entry name" value="alpha/beta hydrolase"/>
    <property type="match status" value="1"/>
</dbReference>
<dbReference type="RefSeq" id="WP_146349236.1">
    <property type="nucleotide sequence ID" value="NZ_VOBR01000002.1"/>
</dbReference>
<proteinExistence type="predicted"/>
<name>A0A563F108_9PSEU</name>
<dbReference type="EMBL" id="VOBR01000002">
    <property type="protein sequence ID" value="TWP53640.1"/>
    <property type="molecule type" value="Genomic_DNA"/>
</dbReference>
<evidence type="ECO:0000313" key="3">
    <source>
        <dbReference type="EMBL" id="TWP53640.1"/>
    </source>
</evidence>
<dbReference type="InterPro" id="IPR029058">
    <property type="entry name" value="AB_hydrolase_fold"/>
</dbReference>
<feature type="domain" description="AB hydrolase-1" evidence="2">
    <location>
        <begin position="43"/>
        <end position="251"/>
    </location>
</feature>
<dbReference type="OrthoDB" id="8871309at2"/>
<dbReference type="InterPro" id="IPR000073">
    <property type="entry name" value="AB_hydrolase_1"/>
</dbReference>
<dbReference type="Proteomes" id="UP000316639">
    <property type="component" value="Unassembled WGS sequence"/>
</dbReference>
<feature type="region of interest" description="Disordered" evidence="1">
    <location>
        <begin position="249"/>
        <end position="271"/>
    </location>
</feature>
<organism evidence="3 4">
    <name type="scientific">Lentzea tibetensis</name>
    <dbReference type="NCBI Taxonomy" id="2591470"/>
    <lineage>
        <taxon>Bacteria</taxon>
        <taxon>Bacillati</taxon>
        <taxon>Actinomycetota</taxon>
        <taxon>Actinomycetes</taxon>
        <taxon>Pseudonocardiales</taxon>
        <taxon>Pseudonocardiaceae</taxon>
        <taxon>Lentzea</taxon>
    </lineage>
</organism>
<gene>
    <name evidence="3" type="ORF">FKR81_02410</name>
</gene>
<feature type="compositionally biased region" description="Basic and acidic residues" evidence="1">
    <location>
        <begin position="256"/>
        <end position="271"/>
    </location>
</feature>
<protein>
    <submittedName>
        <fullName evidence="3">Alpha/beta hydrolase</fullName>
    </submittedName>
</protein>
<sequence length="271" mass="28711">MRALRSLRSVAREHVGTAMLGFQLMAHPVWRNADPDEGAGLGVLLVPGFGAADASLSFTSTWLASRGYRPAGARIGFNLGCTSELVDRIERRLEEHTDATGGPVALIGHSRGGGLARLAAARRPDLVCGLVMLGSPVVNPTAANPRVMLAARALAKLTAAGIPGLMDQECFSGACYADSTRALATPLPSTVPAVSMYSRTDAVVPWRLSLDPSAECVQVNSTHIGMGLAPDVYTALRPRLAAWATRQAPALRRSGRRDENSHRRIAARPEC</sequence>
<evidence type="ECO:0000256" key="1">
    <source>
        <dbReference type="SAM" id="MobiDB-lite"/>
    </source>
</evidence>
<dbReference type="Pfam" id="PF12697">
    <property type="entry name" value="Abhydrolase_6"/>
    <property type="match status" value="1"/>
</dbReference>
<dbReference type="GO" id="GO:0016787">
    <property type="term" value="F:hydrolase activity"/>
    <property type="evidence" value="ECO:0007669"/>
    <property type="project" value="UniProtKB-KW"/>
</dbReference>
<evidence type="ECO:0000313" key="4">
    <source>
        <dbReference type="Proteomes" id="UP000316639"/>
    </source>
</evidence>
<accession>A0A563F108</accession>
<evidence type="ECO:0000259" key="2">
    <source>
        <dbReference type="Pfam" id="PF12697"/>
    </source>
</evidence>
<dbReference type="AlphaFoldDB" id="A0A563F108"/>